<evidence type="ECO:0000256" key="5">
    <source>
        <dbReference type="ARBA" id="ARBA00022777"/>
    </source>
</evidence>
<evidence type="ECO:0000256" key="4">
    <source>
        <dbReference type="ARBA" id="ARBA00022679"/>
    </source>
</evidence>
<dbReference type="InterPro" id="IPR036097">
    <property type="entry name" value="HisK_dim/P_sf"/>
</dbReference>
<accession>A0ABQ5YFF2</accession>
<dbReference type="InterPro" id="IPR003594">
    <property type="entry name" value="HATPase_dom"/>
</dbReference>
<dbReference type="InterPro" id="IPR011006">
    <property type="entry name" value="CheY-like_superfamily"/>
</dbReference>
<dbReference type="SMART" id="SM00387">
    <property type="entry name" value="HATPase_c"/>
    <property type="match status" value="1"/>
</dbReference>
<dbReference type="InterPro" id="IPR005467">
    <property type="entry name" value="His_kinase_dom"/>
</dbReference>
<gene>
    <name evidence="10" type="ORF">GCM10007907_08360</name>
</gene>
<dbReference type="InterPro" id="IPR029016">
    <property type="entry name" value="GAF-like_dom_sf"/>
</dbReference>
<dbReference type="PANTHER" id="PTHR45339:SF1">
    <property type="entry name" value="HYBRID SIGNAL TRANSDUCTION HISTIDINE KINASE J"/>
    <property type="match status" value="1"/>
</dbReference>
<dbReference type="InterPro" id="IPR003661">
    <property type="entry name" value="HisK_dim/P_dom"/>
</dbReference>
<keyword evidence="5" id="KW-0418">Kinase</keyword>
<dbReference type="Pfam" id="PF02518">
    <property type="entry name" value="HATPase_c"/>
    <property type="match status" value="1"/>
</dbReference>
<feature type="modified residue" description="4-aspartylphosphate" evidence="7">
    <location>
        <position position="831"/>
    </location>
</feature>
<feature type="domain" description="Response regulatory" evidence="9">
    <location>
        <begin position="638"/>
        <end position="758"/>
    </location>
</feature>
<dbReference type="Gene3D" id="3.40.50.2300">
    <property type="match status" value="2"/>
</dbReference>
<dbReference type="Pfam" id="PF13185">
    <property type="entry name" value="GAF_2"/>
    <property type="match status" value="2"/>
</dbReference>
<comment type="catalytic activity">
    <reaction evidence="1">
        <text>ATP + protein L-histidine = ADP + protein N-phospho-L-histidine.</text>
        <dbReference type="EC" id="2.7.13.3"/>
    </reaction>
</comment>
<dbReference type="SUPFAM" id="SSF55781">
    <property type="entry name" value="GAF domain-like"/>
    <property type="match status" value="2"/>
</dbReference>
<sequence>MPPSDDDLKRQLQRLQAIQQAILTVSRQANAGHDLAGFAALVHSQLNSLMMAENCYIAVCDPANEHIRYAYFSDQCEPAPEPEAWEELGDAESGPTAWVIRQGQPLLMTAEEDRNRTATGQPWGDGKVAEHWMGMPLRGSNDRVIGALVTQTYLPSYHYSKEDQEIFGVMASHVAVALERVMHQQWMDQLVEERTRELAREAHERRKGETLNRVFYQIAERATAGDSFYDFLQAVHHLLGELLYARNCYVCLYDAAKGVLNFPYYVDERDGDTMQEYDVPMRRGLTEYVLRSGTPQLIDRDRMQALSQAGEITEATGDLTFYSWLGVPMQIRGSLGGVLTIQSYEADHLYDAADADVLSFVANHISSAIERKQAYDALREATQVAENASRLKSEFLANMSHEIRTPMNAVIGMAYLALKTELTPKQRDYVSKIHKAGNSLLAIINDVLDFTKIEAGKLDMERIEFSLDEVLANVATVTAQRAQDKGLEYLFHVPLNIPRQLIGDPLRLGQVLINLANNAIKFTEHGQIDLHCRLLREETGQVRLEFTVRDSGIGMSQTQVAALFQPFTQADGSTTRKYGGTGLGLTISKRLVSMMGGDISVESHVGVGSAFHFAVDFQLPVTPQPTLRGLLDTLQGKSALVVDDNSAASEILADALLHFSIGADTADSGAAALASIRQADAHAPYDLVLCDWHMPGMDGVALAEALQAARLRHPPKVVLVTTFGHESSLQRPASHGVDAVLTKPISQAGLLNILLPLFASQAPGDTSTVDTAQPGAGYRVLLAEDNEINQQIAVELLQAQGYAVEVAQNGRQALAMLHAQPADYYHLVLMDLQMPEMDGHEAVLSLRRDAHYNRLPVIAMTAHALLEERERCLREGMQDTITKPIDPELMFRTMAQWLAPQIAEVSQ</sequence>
<organism evidence="10 11">
    <name type="scientific">Chitinimonas prasina</name>
    <dbReference type="NCBI Taxonomy" id="1434937"/>
    <lineage>
        <taxon>Bacteria</taxon>
        <taxon>Pseudomonadati</taxon>
        <taxon>Pseudomonadota</taxon>
        <taxon>Betaproteobacteria</taxon>
        <taxon>Neisseriales</taxon>
        <taxon>Chitinibacteraceae</taxon>
        <taxon>Chitinimonas</taxon>
    </lineage>
</organism>
<evidence type="ECO:0000259" key="9">
    <source>
        <dbReference type="PROSITE" id="PS50110"/>
    </source>
</evidence>
<evidence type="ECO:0000256" key="2">
    <source>
        <dbReference type="ARBA" id="ARBA00012438"/>
    </source>
</evidence>
<dbReference type="Pfam" id="PF00072">
    <property type="entry name" value="Response_reg"/>
    <property type="match status" value="2"/>
</dbReference>
<dbReference type="PRINTS" id="PR00344">
    <property type="entry name" value="BCTRLSENSOR"/>
</dbReference>
<evidence type="ECO:0000256" key="1">
    <source>
        <dbReference type="ARBA" id="ARBA00000085"/>
    </source>
</evidence>
<reference evidence="11" key="1">
    <citation type="journal article" date="2019" name="Int. J. Syst. Evol. Microbiol.">
        <title>The Global Catalogue of Microorganisms (GCM) 10K type strain sequencing project: providing services to taxonomists for standard genome sequencing and annotation.</title>
        <authorList>
            <consortium name="The Broad Institute Genomics Platform"/>
            <consortium name="The Broad Institute Genome Sequencing Center for Infectious Disease"/>
            <person name="Wu L."/>
            <person name="Ma J."/>
        </authorList>
    </citation>
    <scope>NUCLEOTIDE SEQUENCE [LARGE SCALE GENOMIC DNA]</scope>
    <source>
        <strain evidence="11">NBRC 110044</strain>
    </source>
</reference>
<dbReference type="SUPFAM" id="SSF47384">
    <property type="entry name" value="Homodimeric domain of signal transducing histidine kinase"/>
    <property type="match status" value="1"/>
</dbReference>
<dbReference type="CDD" id="cd00082">
    <property type="entry name" value="HisKA"/>
    <property type="match status" value="1"/>
</dbReference>
<comment type="caution">
    <text evidence="10">The sequence shown here is derived from an EMBL/GenBank/DDBJ whole genome shotgun (WGS) entry which is preliminary data.</text>
</comment>
<evidence type="ECO:0000313" key="10">
    <source>
        <dbReference type="EMBL" id="GLR12046.1"/>
    </source>
</evidence>
<dbReference type="SMART" id="SM00065">
    <property type="entry name" value="GAF"/>
    <property type="match status" value="2"/>
</dbReference>
<dbReference type="SUPFAM" id="SSF52172">
    <property type="entry name" value="CheY-like"/>
    <property type="match status" value="2"/>
</dbReference>
<dbReference type="CDD" id="cd17546">
    <property type="entry name" value="REC_hyHK_CKI1_RcsC-like"/>
    <property type="match status" value="2"/>
</dbReference>
<dbReference type="EC" id="2.7.13.3" evidence="2"/>
<protein>
    <recommendedName>
        <fullName evidence="2">histidine kinase</fullName>
        <ecNumber evidence="2">2.7.13.3</ecNumber>
    </recommendedName>
</protein>
<dbReference type="PROSITE" id="PS50110">
    <property type="entry name" value="RESPONSE_REGULATORY"/>
    <property type="match status" value="2"/>
</dbReference>
<dbReference type="Gene3D" id="1.10.287.130">
    <property type="match status" value="1"/>
</dbReference>
<evidence type="ECO:0000259" key="8">
    <source>
        <dbReference type="PROSITE" id="PS50109"/>
    </source>
</evidence>
<feature type="domain" description="Histidine kinase" evidence="8">
    <location>
        <begin position="398"/>
        <end position="619"/>
    </location>
</feature>
<dbReference type="PANTHER" id="PTHR45339">
    <property type="entry name" value="HYBRID SIGNAL TRANSDUCTION HISTIDINE KINASE J"/>
    <property type="match status" value="1"/>
</dbReference>
<dbReference type="Pfam" id="PF00512">
    <property type="entry name" value="HisKA"/>
    <property type="match status" value="1"/>
</dbReference>
<keyword evidence="3 7" id="KW-0597">Phosphoprotein</keyword>
<feature type="modified residue" description="4-aspartylphosphate" evidence="7">
    <location>
        <position position="691"/>
    </location>
</feature>
<dbReference type="Gene3D" id="3.30.565.10">
    <property type="entry name" value="Histidine kinase-like ATPase, C-terminal domain"/>
    <property type="match status" value="1"/>
</dbReference>
<dbReference type="EMBL" id="BSOG01000001">
    <property type="protein sequence ID" value="GLR12046.1"/>
    <property type="molecule type" value="Genomic_DNA"/>
</dbReference>
<dbReference type="SMART" id="SM00388">
    <property type="entry name" value="HisKA"/>
    <property type="match status" value="1"/>
</dbReference>
<keyword evidence="11" id="KW-1185">Reference proteome</keyword>
<dbReference type="InterPro" id="IPR003018">
    <property type="entry name" value="GAF"/>
</dbReference>
<evidence type="ECO:0000256" key="6">
    <source>
        <dbReference type="ARBA" id="ARBA00023012"/>
    </source>
</evidence>
<proteinExistence type="predicted"/>
<dbReference type="InterPro" id="IPR001789">
    <property type="entry name" value="Sig_transdc_resp-reg_receiver"/>
</dbReference>
<dbReference type="RefSeq" id="WP_284195183.1">
    <property type="nucleotide sequence ID" value="NZ_BSOG01000001.1"/>
</dbReference>
<evidence type="ECO:0000313" key="11">
    <source>
        <dbReference type="Proteomes" id="UP001156706"/>
    </source>
</evidence>
<evidence type="ECO:0000256" key="3">
    <source>
        <dbReference type="ARBA" id="ARBA00022553"/>
    </source>
</evidence>
<dbReference type="PROSITE" id="PS50109">
    <property type="entry name" value="HIS_KIN"/>
    <property type="match status" value="1"/>
</dbReference>
<feature type="domain" description="Response regulatory" evidence="9">
    <location>
        <begin position="779"/>
        <end position="898"/>
    </location>
</feature>
<dbReference type="Proteomes" id="UP001156706">
    <property type="component" value="Unassembled WGS sequence"/>
</dbReference>
<name>A0ABQ5YFF2_9NEIS</name>
<dbReference type="Gene3D" id="3.30.450.40">
    <property type="match status" value="2"/>
</dbReference>
<keyword evidence="6" id="KW-0902">Two-component regulatory system</keyword>
<keyword evidence="4" id="KW-0808">Transferase</keyword>
<dbReference type="SMART" id="SM00448">
    <property type="entry name" value="REC"/>
    <property type="match status" value="2"/>
</dbReference>
<evidence type="ECO:0000256" key="7">
    <source>
        <dbReference type="PROSITE-ProRule" id="PRU00169"/>
    </source>
</evidence>
<dbReference type="CDD" id="cd16922">
    <property type="entry name" value="HATPase_EvgS-ArcB-TorS-like"/>
    <property type="match status" value="1"/>
</dbReference>
<dbReference type="InterPro" id="IPR004358">
    <property type="entry name" value="Sig_transdc_His_kin-like_C"/>
</dbReference>
<dbReference type="InterPro" id="IPR036890">
    <property type="entry name" value="HATPase_C_sf"/>
</dbReference>
<dbReference type="SUPFAM" id="SSF55874">
    <property type="entry name" value="ATPase domain of HSP90 chaperone/DNA topoisomerase II/histidine kinase"/>
    <property type="match status" value="1"/>
</dbReference>